<feature type="region of interest" description="Disordered" evidence="2">
    <location>
        <begin position="1"/>
        <end position="56"/>
    </location>
</feature>
<keyword evidence="1" id="KW-0175">Coiled coil</keyword>
<evidence type="ECO:0000313" key="4">
    <source>
        <dbReference type="Proteomes" id="UP000692954"/>
    </source>
</evidence>
<feature type="compositionally biased region" description="Acidic residues" evidence="2">
    <location>
        <begin position="31"/>
        <end position="42"/>
    </location>
</feature>
<keyword evidence="4" id="KW-1185">Reference proteome</keyword>
<dbReference type="AlphaFoldDB" id="A0A8S1QT78"/>
<dbReference type="Proteomes" id="UP000692954">
    <property type="component" value="Unassembled WGS sequence"/>
</dbReference>
<accession>A0A8S1QT78</accession>
<name>A0A8S1QT78_9CILI</name>
<proteinExistence type="predicted"/>
<gene>
    <name evidence="3" type="ORF">PSON_ATCC_30995.1.T1150198</name>
</gene>
<reference evidence="3" key="1">
    <citation type="submission" date="2021-01" db="EMBL/GenBank/DDBJ databases">
        <authorList>
            <consortium name="Genoscope - CEA"/>
            <person name="William W."/>
        </authorList>
    </citation>
    <scope>NUCLEOTIDE SEQUENCE</scope>
</reference>
<evidence type="ECO:0000313" key="3">
    <source>
        <dbReference type="EMBL" id="CAD8118024.1"/>
    </source>
</evidence>
<evidence type="ECO:0000256" key="1">
    <source>
        <dbReference type="SAM" id="Coils"/>
    </source>
</evidence>
<evidence type="ECO:0000256" key="2">
    <source>
        <dbReference type="SAM" id="MobiDB-lite"/>
    </source>
</evidence>
<protein>
    <submittedName>
        <fullName evidence="3">Uncharacterized protein</fullName>
    </submittedName>
</protein>
<feature type="coiled-coil region" evidence="1">
    <location>
        <begin position="134"/>
        <end position="228"/>
    </location>
</feature>
<sequence>MSLQSSIIANPLNDSSSDDNKNEYVRNGQSEQDEQEQVEQEEYPINPLESDEEGNESAVLQHLINNDKEDHSSKSNELSNPMIEDDPISLENIHNQNFASIGQQYHVCQTVLDCNKTIELQQDQNPIYSCDELLDPKQSNKEKSKEQIKNLESQLELILKENQMLKKQLLEKEMYYIEQVKIKDQELTTLNEQNKNLIDNNSELKGKVSNQQNEIYSLQQQINQLQSEQIIQQRSKTGAETTRYDPQDLHKATSLNDQAIANLSANQLEVRKIPTLSIDIPSAFSTKPKLPIKDQFLFKNGTSKNYHLTTEESKKQRLHKMPNNQRSLQDLIHKAQIGIAFSKTNTSSLQKVQGSGQLFFESNSTKRNQQQIQLASKQ</sequence>
<dbReference type="OrthoDB" id="305598at2759"/>
<comment type="caution">
    <text evidence="3">The sequence shown here is derived from an EMBL/GenBank/DDBJ whole genome shotgun (WGS) entry which is preliminary data.</text>
</comment>
<organism evidence="3 4">
    <name type="scientific">Paramecium sonneborni</name>
    <dbReference type="NCBI Taxonomy" id="65129"/>
    <lineage>
        <taxon>Eukaryota</taxon>
        <taxon>Sar</taxon>
        <taxon>Alveolata</taxon>
        <taxon>Ciliophora</taxon>
        <taxon>Intramacronucleata</taxon>
        <taxon>Oligohymenophorea</taxon>
        <taxon>Peniculida</taxon>
        <taxon>Parameciidae</taxon>
        <taxon>Paramecium</taxon>
    </lineage>
</organism>
<dbReference type="EMBL" id="CAJJDN010000115">
    <property type="protein sequence ID" value="CAD8118024.1"/>
    <property type="molecule type" value="Genomic_DNA"/>
</dbReference>
<feature type="compositionally biased region" description="Polar residues" evidence="2">
    <location>
        <begin position="1"/>
        <end position="15"/>
    </location>
</feature>